<comment type="caution">
    <text evidence="9">The sequence shown here is derived from an EMBL/GenBank/DDBJ whole genome shotgun (WGS) entry which is preliminary data.</text>
</comment>
<proteinExistence type="predicted"/>
<dbReference type="Proteomes" id="UP000030816">
    <property type="component" value="Unassembled WGS sequence"/>
</dbReference>
<evidence type="ECO:0000313" key="9">
    <source>
        <dbReference type="EMBL" id="KHO01042.1"/>
    </source>
</evidence>
<reference evidence="9 10" key="1">
    <citation type="journal article" date="2014" name="Proc. Natl. Acad. Sci. U.S.A.">
        <title>Trajectory and genomic determinants of fungal-pathogen speciation and host adaptation.</title>
        <authorList>
            <person name="Hu X."/>
            <person name="Xiao G."/>
            <person name="Zheng P."/>
            <person name="Shang Y."/>
            <person name="Su Y."/>
            <person name="Zhang X."/>
            <person name="Liu X."/>
            <person name="Zhan S."/>
            <person name="St Leger R.J."/>
            <person name="Wang C."/>
        </authorList>
    </citation>
    <scope>NUCLEOTIDE SEQUENCE [LARGE SCALE GENOMIC DNA]</scope>
    <source>
        <strain evidence="9 10">ARSEF 1941</strain>
    </source>
</reference>
<organism evidence="9 10">
    <name type="scientific">Metarhizium album (strain ARSEF 1941)</name>
    <dbReference type="NCBI Taxonomy" id="1081103"/>
    <lineage>
        <taxon>Eukaryota</taxon>
        <taxon>Fungi</taxon>
        <taxon>Dikarya</taxon>
        <taxon>Ascomycota</taxon>
        <taxon>Pezizomycotina</taxon>
        <taxon>Sordariomycetes</taxon>
        <taxon>Hypocreomycetidae</taxon>
        <taxon>Hypocreales</taxon>
        <taxon>Clavicipitaceae</taxon>
        <taxon>Metarhizium</taxon>
    </lineage>
</organism>
<feature type="transmembrane region" description="Helical" evidence="8">
    <location>
        <begin position="94"/>
        <end position="112"/>
    </location>
</feature>
<gene>
    <name evidence="9" type="ORF">MAM_00043</name>
</gene>
<evidence type="ECO:0000256" key="3">
    <source>
        <dbReference type="ARBA" id="ARBA00022792"/>
    </source>
</evidence>
<keyword evidence="2 8" id="KW-0812">Transmembrane</keyword>
<dbReference type="RefSeq" id="XP_040682107.1">
    <property type="nucleotide sequence ID" value="XM_040818843.1"/>
</dbReference>
<evidence type="ECO:0000256" key="5">
    <source>
        <dbReference type="ARBA" id="ARBA00023128"/>
    </source>
</evidence>
<feature type="transmembrane region" description="Helical" evidence="8">
    <location>
        <begin position="118"/>
        <end position="137"/>
    </location>
</feature>
<accession>A0A0B2WXM3</accession>
<protein>
    <submittedName>
        <fullName evidence="9">Mitochondrial import inner membrane translocase subunit Tim17 family protein</fullName>
    </submittedName>
</protein>
<dbReference type="EMBL" id="AZHE01000001">
    <property type="protein sequence ID" value="KHO01042.1"/>
    <property type="molecule type" value="Genomic_DNA"/>
</dbReference>
<evidence type="ECO:0000256" key="4">
    <source>
        <dbReference type="ARBA" id="ARBA00022989"/>
    </source>
</evidence>
<feature type="region of interest" description="Disordered" evidence="7">
    <location>
        <begin position="1"/>
        <end position="24"/>
    </location>
</feature>
<evidence type="ECO:0000256" key="6">
    <source>
        <dbReference type="ARBA" id="ARBA00023136"/>
    </source>
</evidence>
<feature type="transmembrane region" description="Helical" evidence="8">
    <location>
        <begin position="61"/>
        <end position="82"/>
    </location>
</feature>
<dbReference type="GO" id="GO:0045271">
    <property type="term" value="C:respiratory chain complex I"/>
    <property type="evidence" value="ECO:0007669"/>
    <property type="project" value="InterPro"/>
</dbReference>
<keyword evidence="10" id="KW-1185">Reference proteome</keyword>
<dbReference type="AlphaFoldDB" id="A0A0B2WXM3"/>
<dbReference type="STRING" id="1081103.A0A0B2WXM3"/>
<dbReference type="GO" id="GO:0005743">
    <property type="term" value="C:mitochondrial inner membrane"/>
    <property type="evidence" value="ECO:0007669"/>
    <property type="project" value="UniProtKB-SubCell"/>
</dbReference>
<dbReference type="PANTHER" id="PTHR21382:SF1">
    <property type="entry name" value="NADH DEHYDROGENASE [UBIQUINONE] 1 ALPHA SUBCOMPLEX SUBUNIT 11"/>
    <property type="match status" value="1"/>
</dbReference>
<comment type="subcellular location">
    <subcellularLocation>
        <location evidence="1">Mitochondrion inner membrane</location>
        <topology evidence="1">Multi-pass membrane protein</topology>
    </subcellularLocation>
</comment>
<keyword evidence="3" id="KW-0999">Mitochondrion inner membrane</keyword>
<name>A0A0B2WXM3_METAS</name>
<dbReference type="PANTHER" id="PTHR21382">
    <property type="entry name" value="NADH-UBIQUINONE OXIDOREDUCTASE SUBUNIT"/>
    <property type="match status" value="1"/>
</dbReference>
<evidence type="ECO:0000256" key="8">
    <source>
        <dbReference type="SAM" id="Phobius"/>
    </source>
</evidence>
<sequence>MDHHSSPSQSHQATLPPEQPYTPHDVLDETAKTAAIGLGAGLFLAAIRNAMSKRNLGALGIFTRGAPVIGICAASPAAYAFFSRTMMNLREKEDAWAAAFGGFMCGGVLGLPSRRMPVVMGLGGAVGAIQGALYFLGGRIDSFKKESDEFERKERVRRTTRLPVEQTVAELGEGRGIRPPGYEERRRERIREAYGFEINPVKATVEGGR</sequence>
<keyword evidence="6 8" id="KW-0472">Membrane</keyword>
<keyword evidence="4 8" id="KW-1133">Transmembrane helix</keyword>
<dbReference type="InterPro" id="IPR039205">
    <property type="entry name" value="NDUFA11"/>
</dbReference>
<dbReference type="GO" id="GO:0006120">
    <property type="term" value="P:mitochondrial electron transport, NADH to ubiquinone"/>
    <property type="evidence" value="ECO:0007669"/>
    <property type="project" value="InterPro"/>
</dbReference>
<evidence type="ECO:0000313" key="10">
    <source>
        <dbReference type="Proteomes" id="UP000030816"/>
    </source>
</evidence>
<evidence type="ECO:0000256" key="7">
    <source>
        <dbReference type="SAM" id="MobiDB-lite"/>
    </source>
</evidence>
<evidence type="ECO:0000256" key="1">
    <source>
        <dbReference type="ARBA" id="ARBA00004448"/>
    </source>
</evidence>
<keyword evidence="5" id="KW-0496">Mitochondrion</keyword>
<dbReference type="GeneID" id="63734498"/>
<feature type="compositionally biased region" description="Polar residues" evidence="7">
    <location>
        <begin position="1"/>
        <end position="13"/>
    </location>
</feature>
<evidence type="ECO:0000256" key="2">
    <source>
        <dbReference type="ARBA" id="ARBA00022692"/>
    </source>
</evidence>
<dbReference type="HOGENOM" id="CLU_088319_0_0_1"/>
<dbReference type="OrthoDB" id="1913277at2759"/>